<evidence type="ECO:0008006" key="10">
    <source>
        <dbReference type="Google" id="ProtNLM"/>
    </source>
</evidence>
<name>A0AA36GLA6_CYLNA</name>
<evidence type="ECO:0000313" key="8">
    <source>
        <dbReference type="EMBL" id="CAJ0594149.1"/>
    </source>
</evidence>
<dbReference type="GO" id="GO:0005768">
    <property type="term" value="C:endosome"/>
    <property type="evidence" value="ECO:0007669"/>
    <property type="project" value="TreeGrafter"/>
</dbReference>
<gene>
    <name evidence="8" type="ORF">CYNAS_LOCUS6132</name>
</gene>
<feature type="domain" description="DOP1 N-terminal" evidence="5">
    <location>
        <begin position="46"/>
        <end position="330"/>
    </location>
</feature>
<dbReference type="Proteomes" id="UP001176961">
    <property type="component" value="Unassembled WGS sequence"/>
</dbReference>
<organism evidence="8 9">
    <name type="scientific">Cylicocyclus nassatus</name>
    <name type="common">Nematode worm</name>
    <dbReference type="NCBI Taxonomy" id="53992"/>
    <lineage>
        <taxon>Eukaryota</taxon>
        <taxon>Metazoa</taxon>
        <taxon>Ecdysozoa</taxon>
        <taxon>Nematoda</taxon>
        <taxon>Chromadorea</taxon>
        <taxon>Rhabditida</taxon>
        <taxon>Rhabditina</taxon>
        <taxon>Rhabditomorpha</taxon>
        <taxon>Strongyloidea</taxon>
        <taxon>Strongylidae</taxon>
        <taxon>Cylicocyclus</taxon>
    </lineage>
</organism>
<feature type="region of interest" description="Disordered" evidence="4">
    <location>
        <begin position="1095"/>
        <end position="1125"/>
    </location>
</feature>
<dbReference type="GO" id="GO:0015031">
    <property type="term" value="P:protein transport"/>
    <property type="evidence" value="ECO:0007669"/>
    <property type="project" value="UniProtKB-KW"/>
</dbReference>
<keyword evidence="9" id="KW-1185">Reference proteome</keyword>
<dbReference type="PANTHER" id="PTHR14042">
    <property type="entry name" value="DOPEY-RELATED"/>
    <property type="match status" value="1"/>
</dbReference>
<feature type="compositionally biased region" description="Low complexity" evidence="4">
    <location>
        <begin position="1909"/>
        <end position="1921"/>
    </location>
</feature>
<evidence type="ECO:0000313" key="9">
    <source>
        <dbReference type="Proteomes" id="UP001176961"/>
    </source>
</evidence>
<reference evidence="8" key="1">
    <citation type="submission" date="2023-07" db="EMBL/GenBank/DDBJ databases">
        <authorList>
            <consortium name="CYATHOMIX"/>
        </authorList>
    </citation>
    <scope>NUCLEOTIDE SEQUENCE</scope>
    <source>
        <strain evidence="8">N/A</strain>
    </source>
</reference>
<dbReference type="InterPro" id="IPR040314">
    <property type="entry name" value="DOP1"/>
</dbReference>
<keyword evidence="2" id="KW-0653">Protein transport</keyword>
<dbReference type="InterPro" id="IPR007249">
    <property type="entry name" value="DOP1_N"/>
</dbReference>
<dbReference type="SUPFAM" id="SSF48371">
    <property type="entry name" value="ARM repeat"/>
    <property type="match status" value="3"/>
</dbReference>
<feature type="domain" description="DOP1-like TPR" evidence="7">
    <location>
        <begin position="1176"/>
        <end position="1572"/>
    </location>
</feature>
<keyword evidence="1" id="KW-0813">Transport</keyword>
<dbReference type="InterPro" id="IPR056457">
    <property type="entry name" value="DOP1_C"/>
</dbReference>
<dbReference type="EMBL" id="CATQJL010000112">
    <property type="protein sequence ID" value="CAJ0594149.1"/>
    <property type="molecule type" value="Genomic_DNA"/>
</dbReference>
<evidence type="ECO:0000256" key="1">
    <source>
        <dbReference type="ARBA" id="ARBA00022448"/>
    </source>
</evidence>
<evidence type="ECO:0000256" key="4">
    <source>
        <dbReference type="SAM" id="MobiDB-lite"/>
    </source>
</evidence>
<dbReference type="GO" id="GO:0005829">
    <property type="term" value="C:cytosol"/>
    <property type="evidence" value="ECO:0007669"/>
    <property type="project" value="GOC"/>
</dbReference>
<feature type="domain" description="DOP1-like C-terminal" evidence="6">
    <location>
        <begin position="1965"/>
        <end position="2313"/>
    </location>
</feature>
<dbReference type="InterPro" id="IPR056459">
    <property type="entry name" value="TPR_DOP1"/>
</dbReference>
<feature type="region of interest" description="Disordered" evidence="4">
    <location>
        <begin position="1897"/>
        <end position="1975"/>
    </location>
</feature>
<dbReference type="GO" id="GO:0006895">
    <property type="term" value="P:Golgi to endosome transport"/>
    <property type="evidence" value="ECO:0007669"/>
    <property type="project" value="InterPro"/>
</dbReference>
<dbReference type="GO" id="GO:0005802">
    <property type="term" value="C:trans-Golgi network"/>
    <property type="evidence" value="ECO:0007669"/>
    <property type="project" value="TreeGrafter"/>
</dbReference>
<evidence type="ECO:0000256" key="3">
    <source>
        <dbReference type="ARBA" id="ARBA00046326"/>
    </source>
</evidence>
<dbReference type="Pfam" id="PF04118">
    <property type="entry name" value="Dopey_N"/>
    <property type="match status" value="1"/>
</dbReference>
<evidence type="ECO:0000259" key="7">
    <source>
        <dbReference type="Pfam" id="PF24601"/>
    </source>
</evidence>
<dbReference type="InterPro" id="IPR016024">
    <property type="entry name" value="ARM-type_fold"/>
</dbReference>
<dbReference type="Pfam" id="PF24598">
    <property type="entry name" value="DOP1_C"/>
    <property type="match status" value="1"/>
</dbReference>
<dbReference type="Pfam" id="PF24601">
    <property type="entry name" value="TPR_DOP1"/>
    <property type="match status" value="1"/>
</dbReference>
<dbReference type="PANTHER" id="PTHR14042:SF24">
    <property type="entry name" value="PROTEIN DOPEY-1 HOMOLOG"/>
    <property type="match status" value="1"/>
</dbReference>
<proteinExistence type="inferred from homology"/>
<evidence type="ECO:0000259" key="6">
    <source>
        <dbReference type="Pfam" id="PF24598"/>
    </source>
</evidence>
<feature type="region of interest" description="Disordered" evidence="4">
    <location>
        <begin position="12"/>
        <end position="36"/>
    </location>
</feature>
<evidence type="ECO:0000256" key="2">
    <source>
        <dbReference type="ARBA" id="ARBA00022927"/>
    </source>
</evidence>
<comment type="similarity">
    <text evidence="3">Belongs to the DOP1 family.</text>
</comment>
<accession>A0AA36GLA6</accession>
<feature type="compositionally biased region" description="Polar residues" evidence="4">
    <location>
        <begin position="1922"/>
        <end position="1949"/>
    </location>
</feature>
<feature type="compositionally biased region" description="Polar residues" evidence="4">
    <location>
        <begin position="1898"/>
        <end position="1908"/>
    </location>
</feature>
<comment type="caution">
    <text evidence="8">The sequence shown here is derived from an EMBL/GenBank/DDBJ whole genome shotgun (WGS) entry which is preliminary data.</text>
</comment>
<feature type="compositionally biased region" description="Polar residues" evidence="4">
    <location>
        <begin position="1957"/>
        <end position="1967"/>
    </location>
</feature>
<protein>
    <recommendedName>
        <fullName evidence="10">Dopey N-terminal domain-containing protein</fullName>
    </recommendedName>
</protein>
<evidence type="ECO:0000259" key="5">
    <source>
        <dbReference type="Pfam" id="PF04118"/>
    </source>
</evidence>
<sequence>MHGRRGLWVINGAQKKKTEETTHMSSSSGGIVPGEVNPPNPLHNTSKYKVYVQAVDRALKTFENPNEWADLISALAKLTKVFQSNAKFGDIPKPVTVAKRLSQCLHPALPMGVHLKALETYRQIFDILGPQALPKLLYLFAVGLFPLMDHCGIKVKTELFNIFEQYLLPLGQNLRPALPGFLAGVLLGLEEGTEFYERSLSVLDRVCEGVGERDFFACLWQAVLGSPSVRLPAMLYVNAKFDKSRTFDDQIAIVGDHVDHMVAALCAVANDSGSPLVQRNLLDFLCAAFPLDSGNLTNEDFVQLLMRCMFVVLRRDMSLNRRLYTWLMNPAGGSIAISSIPIDDEGVESKFFNEHALPLIVDAMTEYLKLDVVEIPQVSTNAWAYGWGDKKEGEQHQFAEVRVCRLLLYLQDRADIGVPVLNRVFPLFLIRVADIYELLTQGHSEVEEVTQEINLDRNNMRLPLDLKKSPSTFRIGTADSIVEKEKDRDRRIGEITKTLNLLLNSLEPGFLFDFLSKWFASLIEMEKPSSEKIAQFAKVVDFCLKTCNLDGDPDLRAKFLPHLLYSILNKFHDDEKLVLIEIDALLQITSVCSNLLEEISQSSSVEAKMPNGDVSETSSNSSPRKVVNINTVVSDAIEKEQELMESCVNECLLLLASVCRVYVARRTSMRFPLLIDVCKLTSQFLDYPLYCFLFDHQDDEEVPDWLLDVLKVIDAETWIQEMSSSQQTMDTTDLSARTAVLDLVLSIYTKCASVLSQHEAIRGRMAECQAAMIESEGNPTTVLLKPLLFATQLNKLERDGIFENCGYAVWHGLGLPWCTYEHARMSRLMAILHSRKPNEPSSDMENIIVSALTSNDPMISSEAAQTFHRMWMLTRTGDDQPSLCTKPFNRAVMLLLGVLADESVSRARSELKSSAAAWFIDCAKHNDLPRIVQMLSTMLMNPVTARISIQYIYQESRLSHDQFQSLPNDVSVVTLVTSDGKQRLYHFDGPVTEGPWQHELKSRLLLSSETGAEAETGVSNCNAGAGDFPNFDEDTDSLDTLSISLDGVDSVVFETMQYLIDCVVEEEESELDNQQHLESALAVAPPEGGRVIFRADDESGAESSTATTTPRPRNESGERPLPVGDSVARFKKGHRRQDSLQESIFSMTEKELKTFDATELLRPSIESSSEGVSLFHELHVHMLLYGESGRVVDLGRAETAFRILTALLCPRGSHVSNRMLLGCLVSSGTAALNGDSNGLTTPLSGSLVDLMAKHVRAILGQHFWGVTGEEDATKHRHLTLLELLITISLHFLRSFFLNSPICPVTEADLVMAWKCKIASLDFLTELLSELCGMVCDQQSRPFVVFVQSVLSRSKLQKCLLHLLLTAVHDPRASAEPGQILPLSVSIFEFNEGGSPTSKRRLAGLLSAYNRSLLSVTAQAIRLESEIKNGYSAFGDMNTSGAMLNRLAVAQQIYNTPAHRGTLRESTPSLVELRAFLLIVLNALKKKPEQHEMWFQFVIQILPWMERSLATVMVRVVEQLCKNIETAMHVSYLNVGKAMDSFSSREDVQAYPACFITMTLETITTLVHFCLIDAPTAASSAPATTPPPVTPAAGGGSVVGQAMAVIPGTKGATELFSNLVKVFSFSDSTSGTGVNMSKLEGSRGSVALRQARNDMLTSLPHALATICDLWTVIRSKEEPHLPLGSPQHLRQLVLDLLSPIAQHHQQAFLTALSLVWLTRSGTGITASRKSDPDHPNFQYTSSQHDIANLLLSLKVISFEELVTAVNETLKEAGVKASKVGVADKAAFPTEAPLLELLHGCVKALPTAQLQSCWLPFQSLFADAPLASLPPRAVFLLFIILCDYVRCAGASYIVEDKTMSRAVQDAVQRLTEAVNAVVGWQLETTTWLKRTLVVKHDQSTRSQDASPSIELNTPLNTPLPSLNQSEQNSMRGSTLSLMTRPSSLDAGTSAGSLVEKKSGSNLRSSVKDTNNNKRDPSHSTQALFLLAENLAELVDSVCKSDDKERLLPTLHAVWGNVVPYLKAKNARNSRFFLASSQLLASMSSFSYMRPVWKKTTLELLLDSSFFKMDMHSLKQWLIVTDHLMTHDKTSFKDLLKSIAYTPNASFSIMTSKEQEYEARAQAVKRLAFVVLGSELDQYQAQMNDIQERLSENLRVSQSPSIRSAVFLCIRVLLLRLRPPSLIGIWPIMVTELVHVLLQMEQQLCAEGNGIEDLGCARDDAWMQLYLAACKLLETLCTLPAGYLAQFQMCHWAFVNSVSTSKADLFLPFAGRLNKLLRNKFGKLTAEELSSLSPSLCGMKMLTSFEELRPFFYALATQNKALPGTQGAGTEFSFLTGSLSYKNAVQRLEHALCVDFAEHWQL</sequence>